<reference evidence="1 2" key="1">
    <citation type="submission" date="2010-10" db="EMBL/GenBank/DDBJ databases">
        <authorList>
            <person name="Muzny D."/>
            <person name="Qin X."/>
            <person name="Deng J."/>
            <person name="Jiang H."/>
            <person name="Liu Y."/>
            <person name="Qu J."/>
            <person name="Song X.-Z."/>
            <person name="Zhang L."/>
            <person name="Thornton R."/>
            <person name="Coyle M."/>
            <person name="Francisco L."/>
            <person name="Jackson L."/>
            <person name="Javaid M."/>
            <person name="Korchina V."/>
            <person name="Kovar C."/>
            <person name="Mata R."/>
            <person name="Mathew T."/>
            <person name="Ngo R."/>
            <person name="Nguyen L."/>
            <person name="Nguyen N."/>
            <person name="Okwuonu G."/>
            <person name="Ongeri F."/>
            <person name="Pham C."/>
            <person name="Simmons D."/>
            <person name="Wilczek-Boney K."/>
            <person name="Hale W."/>
            <person name="Jakkamsetti A."/>
            <person name="Pham P."/>
            <person name="Ruth R."/>
            <person name="San Lucas F."/>
            <person name="Warren J."/>
            <person name="Zhang J."/>
            <person name="Zhao Z."/>
            <person name="Zhou C."/>
            <person name="Zhu D."/>
            <person name="Lee S."/>
            <person name="Bess C."/>
            <person name="Blankenburg K."/>
            <person name="Forbes L."/>
            <person name="Fu Q."/>
            <person name="Gubbala S."/>
            <person name="Hirani K."/>
            <person name="Jayaseelan J.C."/>
            <person name="Lara F."/>
            <person name="Munidasa M."/>
            <person name="Palculict T."/>
            <person name="Patil S."/>
            <person name="Pu L.-L."/>
            <person name="Saada N."/>
            <person name="Tang L."/>
            <person name="Weissenberger G."/>
            <person name="Zhu Y."/>
            <person name="Hemphill L."/>
            <person name="Shang Y."/>
            <person name="Youmans B."/>
            <person name="Ayvaz T."/>
            <person name="Ross M."/>
            <person name="Santibanez J."/>
            <person name="Aqrawi P."/>
            <person name="Gross S."/>
            <person name="Joshi V."/>
            <person name="Fowler G."/>
            <person name="Nazareth L."/>
            <person name="Reid J."/>
            <person name="Worley K."/>
            <person name="Petrosino J."/>
            <person name="Highlander S."/>
            <person name="Gibbs R."/>
        </authorList>
    </citation>
    <scope>NUCLEOTIDE SEQUENCE [LARGE SCALE GENOMIC DNA]</scope>
    <source>
        <strain evidence="1 2">ATCC 33574</strain>
    </source>
</reference>
<organism evidence="1 2">
    <name type="scientific">Segatella buccae ATCC 33574</name>
    <dbReference type="NCBI Taxonomy" id="873513"/>
    <lineage>
        <taxon>Bacteria</taxon>
        <taxon>Pseudomonadati</taxon>
        <taxon>Bacteroidota</taxon>
        <taxon>Bacteroidia</taxon>
        <taxon>Bacteroidales</taxon>
        <taxon>Prevotellaceae</taxon>
        <taxon>Segatella</taxon>
    </lineage>
</organism>
<evidence type="ECO:0000313" key="1">
    <source>
        <dbReference type="EMBL" id="EFU31997.1"/>
    </source>
</evidence>
<gene>
    <name evidence="1" type="ORF">HMPREF6485_0099</name>
</gene>
<dbReference type="STRING" id="873513.HMPREF6485_0099"/>
<accession>E6K3B4</accession>
<dbReference type="AlphaFoldDB" id="E6K3B4"/>
<name>E6K3B4_9BACT</name>
<dbReference type="HOGENOM" id="CLU_196776_0_0_10"/>
<dbReference type="Proteomes" id="UP000003112">
    <property type="component" value="Unassembled WGS sequence"/>
</dbReference>
<sequence length="79" mass="9062">MNMCILEKMQEFAANGIRVFGKASKGQFHSESEAVKAIKKEMMERTSDRRDDIESLLQDKKKVEADIRKSFNNLILING</sequence>
<protein>
    <submittedName>
        <fullName evidence="1">Uncharacterized protein</fullName>
    </submittedName>
</protein>
<keyword evidence="2" id="KW-1185">Reference proteome</keyword>
<proteinExistence type="predicted"/>
<evidence type="ECO:0000313" key="2">
    <source>
        <dbReference type="Proteomes" id="UP000003112"/>
    </source>
</evidence>
<dbReference type="EMBL" id="AEPD01000005">
    <property type="protein sequence ID" value="EFU31997.1"/>
    <property type="molecule type" value="Genomic_DNA"/>
</dbReference>
<comment type="caution">
    <text evidence="1">The sequence shown here is derived from an EMBL/GenBank/DDBJ whole genome shotgun (WGS) entry which is preliminary data.</text>
</comment>